<evidence type="ECO:0000256" key="6">
    <source>
        <dbReference type="SAM" id="Phobius"/>
    </source>
</evidence>
<feature type="transmembrane region" description="Helical" evidence="6">
    <location>
        <begin position="63"/>
        <end position="85"/>
    </location>
</feature>
<keyword evidence="7" id="KW-0378">Hydrolase</keyword>
<dbReference type="AlphaFoldDB" id="A0A2A3YEK4"/>
<keyword evidence="8" id="KW-1185">Reference proteome</keyword>
<gene>
    <name evidence="7" type="ORF">CIK66_17515</name>
</gene>
<dbReference type="Pfam" id="PF03788">
    <property type="entry name" value="LrgA"/>
    <property type="match status" value="1"/>
</dbReference>
<evidence type="ECO:0000256" key="5">
    <source>
        <dbReference type="ARBA" id="ARBA00023136"/>
    </source>
</evidence>
<dbReference type="InterPro" id="IPR005538">
    <property type="entry name" value="LrgA/CidA"/>
</dbReference>
<evidence type="ECO:0000313" key="7">
    <source>
        <dbReference type="EMBL" id="PCC37750.1"/>
    </source>
</evidence>
<evidence type="ECO:0000256" key="4">
    <source>
        <dbReference type="ARBA" id="ARBA00022989"/>
    </source>
</evidence>
<dbReference type="RefSeq" id="WP_096166449.1">
    <property type="nucleotide sequence ID" value="NZ_JBQCXU010000125.1"/>
</dbReference>
<feature type="transmembrane region" description="Helical" evidence="6">
    <location>
        <begin position="30"/>
        <end position="51"/>
    </location>
</feature>
<dbReference type="OrthoDB" id="3176438at2"/>
<dbReference type="Proteomes" id="UP000218598">
    <property type="component" value="Unassembled WGS sequence"/>
</dbReference>
<protein>
    <submittedName>
        <fullName evidence="7">Effector of murein hydrolase LrgA</fullName>
    </submittedName>
</protein>
<evidence type="ECO:0000256" key="1">
    <source>
        <dbReference type="ARBA" id="ARBA00004651"/>
    </source>
</evidence>
<keyword evidence="5 6" id="KW-0472">Membrane</keyword>
<evidence type="ECO:0000256" key="3">
    <source>
        <dbReference type="ARBA" id="ARBA00022692"/>
    </source>
</evidence>
<keyword evidence="2" id="KW-1003">Cell membrane</keyword>
<dbReference type="GO" id="GO:0005886">
    <property type="term" value="C:plasma membrane"/>
    <property type="evidence" value="ECO:0007669"/>
    <property type="project" value="UniProtKB-SubCell"/>
</dbReference>
<dbReference type="PANTHER" id="PTHR33931">
    <property type="entry name" value="HOLIN-LIKE PROTEIN CIDA-RELATED"/>
    <property type="match status" value="1"/>
</dbReference>
<comment type="caution">
    <text evidence="7">The sequence shown here is derived from an EMBL/GenBank/DDBJ whole genome shotgun (WGS) entry which is preliminary data.</text>
</comment>
<reference evidence="7 8" key="1">
    <citation type="journal article" date="2017" name="Elife">
        <title>Extensive horizontal gene transfer in cheese-associated bacteria.</title>
        <authorList>
            <person name="Bonham K.S."/>
            <person name="Wolfe B.E."/>
            <person name="Dutton R.J."/>
        </authorList>
    </citation>
    <scope>NUCLEOTIDE SEQUENCE [LARGE SCALE GENOMIC DNA]</scope>
    <source>
        <strain evidence="7 8">341_9</strain>
    </source>
</reference>
<dbReference type="PANTHER" id="PTHR33931:SF2">
    <property type="entry name" value="HOLIN-LIKE PROTEIN CIDA"/>
    <property type="match status" value="1"/>
</dbReference>
<sequence>MSRAAALPPVLLGLVVLLLAQMAGLAVSALLGLPIPGVVLGIVLLVVLGLLRPTRAVLRVADPAATPLLAHLQLLFVPPGVGIILELRSLAQNALPIALAVGGSFVVTLLVAGWLLQALLRRQDRRRQERGGAAA</sequence>
<dbReference type="GO" id="GO:0016787">
    <property type="term" value="F:hydrolase activity"/>
    <property type="evidence" value="ECO:0007669"/>
    <property type="project" value="UniProtKB-KW"/>
</dbReference>
<dbReference type="GeneID" id="95328609"/>
<keyword evidence="4 6" id="KW-1133">Transmembrane helix</keyword>
<name>A0A2A3YEK4_9MICO</name>
<proteinExistence type="predicted"/>
<evidence type="ECO:0000313" key="8">
    <source>
        <dbReference type="Proteomes" id="UP000218598"/>
    </source>
</evidence>
<evidence type="ECO:0000256" key="2">
    <source>
        <dbReference type="ARBA" id="ARBA00022475"/>
    </source>
</evidence>
<dbReference type="EMBL" id="NRGR01000040">
    <property type="protein sequence ID" value="PCC37750.1"/>
    <property type="molecule type" value="Genomic_DNA"/>
</dbReference>
<feature type="transmembrane region" description="Helical" evidence="6">
    <location>
        <begin position="97"/>
        <end position="120"/>
    </location>
</feature>
<accession>A0A2A3YEK4</accession>
<organism evidence="7 8">
    <name type="scientific">Brachybacterium alimentarium</name>
    <dbReference type="NCBI Taxonomy" id="47845"/>
    <lineage>
        <taxon>Bacteria</taxon>
        <taxon>Bacillati</taxon>
        <taxon>Actinomycetota</taxon>
        <taxon>Actinomycetes</taxon>
        <taxon>Micrococcales</taxon>
        <taxon>Dermabacteraceae</taxon>
        <taxon>Brachybacterium</taxon>
    </lineage>
</organism>
<comment type="subcellular location">
    <subcellularLocation>
        <location evidence="1">Cell membrane</location>
        <topology evidence="1">Multi-pass membrane protein</topology>
    </subcellularLocation>
</comment>
<keyword evidence="3 6" id="KW-0812">Transmembrane</keyword>